<evidence type="ECO:0000256" key="1">
    <source>
        <dbReference type="ARBA" id="ARBA00004245"/>
    </source>
</evidence>
<dbReference type="InterPro" id="IPR024983">
    <property type="entry name" value="CHAT_dom"/>
</dbReference>
<dbReference type="AlphaFoldDB" id="Q117G6"/>
<keyword evidence="6 10" id="KW-0802">TPR repeat</keyword>
<feature type="repeat" description="TPR" evidence="10">
    <location>
        <begin position="295"/>
        <end position="328"/>
    </location>
</feature>
<accession>Q117G6</accession>
<comment type="subcellular location">
    <subcellularLocation>
        <location evidence="1">Cytoplasm</location>
        <location evidence="1">Cytoskeleton</location>
    </subcellularLocation>
</comment>
<evidence type="ECO:0000259" key="12">
    <source>
        <dbReference type="Pfam" id="PF12770"/>
    </source>
</evidence>
<dbReference type="KEGG" id="ter:Tery_0977"/>
<dbReference type="EMBL" id="CP000393">
    <property type="protein sequence ID" value="ABG50358.1"/>
    <property type="molecule type" value="Genomic_DNA"/>
</dbReference>
<keyword evidence="4" id="KW-0493">Microtubule</keyword>
<dbReference type="InterPro" id="IPR002151">
    <property type="entry name" value="Kinesin_light"/>
</dbReference>
<sequence>MFTKILGKNYLVKTWLIAILVINGLEVLVMQVGRAENFVLSQQPLTTEATEEQIINGTRNEKGKQGSYKLSWRQASAKEESLTFATELNDEAFELYKQGKYDEAVPLLEQSLKIRLQLLGAEHPDVATSLNNLAFLYQRQGRYTEAEPLYIQALDMIKKLLGAEHPLVATSLNNLAELYRVQGRYTEAEPLYQQALKMRKKLLGAKHPDVATSLNSLALLYKDQGRYTEAEPLYIQALEMRKKLLGAEHPDVASSLNNLAELYRSQGRYTEAEPLYLQALEMTKKLLGAEHPDVASSLNNLAGLYKDQGRYTEAEPLYLQALEMRKKLLGAEHRYVASSLNNLALLYRVQGRYTEAEALYIQALEMDKKLLGAEHPDVATSLNNLALLYSDQGRYTEAEPLYIQALEIFKKLLGAEHRYVASSLNNLAGLYRVQGRYTEAEPLYVQALKMWKKLLGAEHPDVATSLNNLALLYKDQGRYTEAEPLYQQALDMRKKLLGAEHPDVATSLNNLAGLYRVQGRYTEAEPLYVQALKMWKKLLGAEHPDVATSLNNLALLYKAQGRYTEAEPLYIQSLEMRKKLLGAEHPSVAQSLNNLAALYYYQGRYTDAEPLYQQALEMRKKLLGAEHPDVAISLNNLALLYSAQGNIASAVQYLERGLEVQEKNLTYNLAAGAEPQKEKYLETISGAKDRSISLHLQIAPNNPAATTLALTTVLRRKGRLLQFLTASRKILRQQLDPQGLQWLDELDSINSQLSTLLYNRPENLPLETYRDNFAKLKQQANELENKISRRSREFRTSTQPVTLEAIQQLIPANAALVEFIQYYPFDPKTETWDDPRYGVYVLNAEGEPQGIDLGTVEEIKSDLDKFRVLLKKKRAPLEKLKKTARELDEKLMQPVRQLIGSKEQILISPDSHLNLIPFEALVDENNQYLVENYSITYLSSGRDLLQLTTKARKTSPALLLGDPNYEKKDKIATERGFNKTSSNIVLGRLLKTADEVKAIGKLLGVKPLLRGAATEKAIRQAQNPFILHIATHGLFQEFEEKAQNPGELPIIGRKSLLRSGLALAGFEEENIVGDNSVPPELEPKETDEDNGFLTALEATGLKLLGTELVVLSACDTGRGGISPGEGVYGLRRAFFIAGSQSQVISLWQVDDEGTKDLMVKYYQRLLDGNIGRTEALRKTQLEMLRGEAGENYSHPYYWASFIPSGNWQPVPPRLK</sequence>
<keyword evidence="3" id="KW-0963">Cytoplasm</keyword>
<feature type="repeat" description="TPR" evidence="10">
    <location>
        <begin position="169"/>
        <end position="202"/>
    </location>
</feature>
<evidence type="ECO:0000256" key="5">
    <source>
        <dbReference type="ARBA" id="ARBA00022737"/>
    </source>
</evidence>
<dbReference type="SMART" id="SM00028">
    <property type="entry name" value="TPR"/>
    <property type="match status" value="14"/>
</dbReference>
<dbReference type="GO" id="GO:0005871">
    <property type="term" value="C:kinesin complex"/>
    <property type="evidence" value="ECO:0007669"/>
    <property type="project" value="InterPro"/>
</dbReference>
<dbReference type="PROSITE" id="PS50005">
    <property type="entry name" value="TPR"/>
    <property type="match status" value="9"/>
</dbReference>
<dbReference type="SUPFAM" id="SSF48452">
    <property type="entry name" value="TPR-like"/>
    <property type="match status" value="2"/>
</dbReference>
<keyword evidence="8" id="KW-0505">Motor protein</keyword>
<dbReference type="GO" id="GO:0007018">
    <property type="term" value="P:microtubule-based movement"/>
    <property type="evidence" value="ECO:0007669"/>
    <property type="project" value="TreeGrafter"/>
</dbReference>
<dbReference type="RefSeq" id="WP_011610746.1">
    <property type="nucleotide sequence ID" value="NC_008312.1"/>
</dbReference>
<dbReference type="HOGENOM" id="CLU_002404_1_0_3"/>
<dbReference type="GO" id="GO:0019894">
    <property type="term" value="F:kinesin binding"/>
    <property type="evidence" value="ECO:0007669"/>
    <property type="project" value="TreeGrafter"/>
</dbReference>
<dbReference type="eggNOG" id="COG4995">
    <property type="taxonomic scope" value="Bacteria"/>
</dbReference>
<feature type="repeat" description="TPR" evidence="10">
    <location>
        <begin position="253"/>
        <end position="286"/>
    </location>
</feature>
<dbReference type="Pfam" id="PF12770">
    <property type="entry name" value="CHAT"/>
    <property type="match status" value="1"/>
</dbReference>
<evidence type="ECO:0000256" key="7">
    <source>
        <dbReference type="ARBA" id="ARBA00023054"/>
    </source>
</evidence>
<comment type="similarity">
    <text evidence="2">Belongs to the kinesin light chain family.</text>
</comment>
<evidence type="ECO:0000256" key="9">
    <source>
        <dbReference type="ARBA" id="ARBA00023212"/>
    </source>
</evidence>
<dbReference type="STRING" id="203124.Tery_0977"/>
<evidence type="ECO:0000256" key="8">
    <source>
        <dbReference type="ARBA" id="ARBA00023175"/>
    </source>
</evidence>
<feature type="repeat" description="TPR" evidence="10">
    <location>
        <begin position="631"/>
        <end position="664"/>
    </location>
</feature>
<feature type="domain" description="CHAT" evidence="12">
    <location>
        <begin position="882"/>
        <end position="1206"/>
    </location>
</feature>
<evidence type="ECO:0000256" key="6">
    <source>
        <dbReference type="ARBA" id="ARBA00022803"/>
    </source>
</evidence>
<dbReference type="PANTHER" id="PTHR45783">
    <property type="entry name" value="KINESIN LIGHT CHAIN"/>
    <property type="match status" value="1"/>
</dbReference>
<proteinExistence type="inferred from homology"/>
<gene>
    <name evidence="13" type="ordered locus">Tery_0977</name>
</gene>
<dbReference type="OrthoDB" id="9797911at2"/>
<keyword evidence="7 11" id="KW-0175">Coiled coil</keyword>
<evidence type="ECO:0000256" key="3">
    <source>
        <dbReference type="ARBA" id="ARBA00022490"/>
    </source>
</evidence>
<organism evidence="13">
    <name type="scientific">Trichodesmium erythraeum (strain IMS101)</name>
    <dbReference type="NCBI Taxonomy" id="203124"/>
    <lineage>
        <taxon>Bacteria</taxon>
        <taxon>Bacillati</taxon>
        <taxon>Cyanobacteriota</taxon>
        <taxon>Cyanophyceae</taxon>
        <taxon>Oscillatoriophycideae</taxon>
        <taxon>Oscillatoriales</taxon>
        <taxon>Microcoleaceae</taxon>
        <taxon>Trichodesmium</taxon>
    </lineage>
</organism>
<dbReference type="GO" id="GO:0005737">
    <property type="term" value="C:cytoplasm"/>
    <property type="evidence" value="ECO:0007669"/>
    <property type="project" value="TreeGrafter"/>
</dbReference>
<keyword evidence="9" id="KW-0206">Cytoskeleton</keyword>
<dbReference type="InterPro" id="IPR011990">
    <property type="entry name" value="TPR-like_helical_dom_sf"/>
</dbReference>
<dbReference type="Gene3D" id="1.25.40.10">
    <property type="entry name" value="Tetratricopeptide repeat domain"/>
    <property type="match status" value="5"/>
</dbReference>
<feature type="repeat" description="TPR" evidence="10">
    <location>
        <begin position="211"/>
        <end position="244"/>
    </location>
</feature>
<dbReference type="Pfam" id="PF13424">
    <property type="entry name" value="TPR_12"/>
    <property type="match status" value="5"/>
</dbReference>
<evidence type="ECO:0000313" key="13">
    <source>
        <dbReference type="EMBL" id="ABG50358.1"/>
    </source>
</evidence>
<feature type="coiled-coil region" evidence="11">
    <location>
        <begin position="766"/>
        <end position="793"/>
    </location>
</feature>
<dbReference type="InterPro" id="IPR019734">
    <property type="entry name" value="TPR_rpt"/>
</dbReference>
<evidence type="ECO:0000256" key="10">
    <source>
        <dbReference type="PROSITE-ProRule" id="PRU00339"/>
    </source>
</evidence>
<protein>
    <submittedName>
        <fullName evidence="13">TPR repeat</fullName>
    </submittedName>
</protein>
<reference evidence="13" key="1">
    <citation type="submission" date="2006-06" db="EMBL/GenBank/DDBJ databases">
        <title>Complete sequence of Trichodesmium erythraeum IMS101.</title>
        <authorList>
            <consortium name="US DOE Joint Genome Institute"/>
            <person name="Copeland A."/>
            <person name="Lucas S."/>
            <person name="Lapidus A."/>
            <person name="Barry K."/>
            <person name="Detter J.C."/>
            <person name="Glavina del Rio T."/>
            <person name="Hammon N."/>
            <person name="Israni S."/>
            <person name="Dalin E."/>
            <person name="Tice H."/>
            <person name="Pitluck S."/>
            <person name="Kiss H."/>
            <person name="Munk A.C."/>
            <person name="Brettin T."/>
            <person name="Bruce D."/>
            <person name="Han C."/>
            <person name="Tapia R."/>
            <person name="Gilna P."/>
            <person name="Schmutz J."/>
            <person name="Larimer F."/>
            <person name="Land M."/>
            <person name="Hauser L."/>
            <person name="Kyrpides N."/>
            <person name="Kim E."/>
            <person name="Richardson P."/>
        </authorList>
    </citation>
    <scope>NUCLEOTIDE SEQUENCE [LARGE SCALE GENOMIC DNA]</scope>
    <source>
        <strain evidence="13">IMS101</strain>
    </source>
</reference>
<dbReference type="PRINTS" id="PR00381">
    <property type="entry name" value="KINESINLIGHT"/>
</dbReference>
<dbReference type="Pfam" id="PF13176">
    <property type="entry name" value="TPR_7"/>
    <property type="match status" value="2"/>
</dbReference>
<evidence type="ECO:0000256" key="11">
    <source>
        <dbReference type="SAM" id="Coils"/>
    </source>
</evidence>
<evidence type="ECO:0000256" key="2">
    <source>
        <dbReference type="ARBA" id="ARBA00009622"/>
    </source>
</evidence>
<dbReference type="eggNOG" id="COG0457">
    <property type="taxonomic scope" value="Bacteria"/>
</dbReference>
<dbReference type="Pfam" id="PF13374">
    <property type="entry name" value="TPR_10"/>
    <property type="match status" value="1"/>
</dbReference>
<name>Q117G6_TRIEI</name>
<feature type="repeat" description="TPR" evidence="10">
    <location>
        <begin position="463"/>
        <end position="496"/>
    </location>
</feature>
<feature type="repeat" description="TPR" evidence="10">
    <location>
        <begin position="337"/>
        <end position="370"/>
    </location>
</feature>
<keyword evidence="5" id="KW-0677">Repeat</keyword>
<evidence type="ECO:0000256" key="4">
    <source>
        <dbReference type="ARBA" id="ARBA00022701"/>
    </source>
</evidence>
<feature type="repeat" description="TPR" evidence="10">
    <location>
        <begin position="589"/>
        <end position="622"/>
    </location>
</feature>
<dbReference type="PANTHER" id="PTHR45783:SF3">
    <property type="entry name" value="KINESIN LIGHT CHAIN"/>
    <property type="match status" value="1"/>
</dbReference>
<feature type="repeat" description="TPR" evidence="10">
    <location>
        <begin position="379"/>
        <end position="412"/>
    </location>
</feature>
<dbReference type="GO" id="GO:0005874">
    <property type="term" value="C:microtubule"/>
    <property type="evidence" value="ECO:0007669"/>
    <property type="project" value="UniProtKB-KW"/>
</dbReference>